<evidence type="ECO:0000313" key="1">
    <source>
        <dbReference type="EMBL" id="OIN60709.1"/>
    </source>
</evidence>
<dbReference type="RefSeq" id="WP_071501209.1">
    <property type="nucleotide sequence ID" value="NZ_MORL01000001.1"/>
</dbReference>
<organism evidence="1 2">
    <name type="scientific">Arsenicibacter rosenii</name>
    <dbReference type="NCBI Taxonomy" id="1750698"/>
    <lineage>
        <taxon>Bacteria</taxon>
        <taxon>Pseudomonadati</taxon>
        <taxon>Bacteroidota</taxon>
        <taxon>Cytophagia</taxon>
        <taxon>Cytophagales</taxon>
        <taxon>Spirosomataceae</taxon>
        <taxon>Arsenicibacter</taxon>
    </lineage>
</organism>
<name>A0A1S2VPM2_9BACT</name>
<proteinExistence type="predicted"/>
<gene>
    <name evidence="1" type="ORF">BLX24_00930</name>
</gene>
<dbReference type="EMBL" id="MORL01000001">
    <property type="protein sequence ID" value="OIN60709.1"/>
    <property type="molecule type" value="Genomic_DNA"/>
</dbReference>
<dbReference type="Proteomes" id="UP000181790">
    <property type="component" value="Unassembled WGS sequence"/>
</dbReference>
<accession>A0A1S2VPM2</accession>
<comment type="caution">
    <text evidence="1">The sequence shown here is derived from an EMBL/GenBank/DDBJ whole genome shotgun (WGS) entry which is preliminary data.</text>
</comment>
<dbReference type="AlphaFoldDB" id="A0A1S2VPM2"/>
<keyword evidence="2" id="KW-1185">Reference proteome</keyword>
<protein>
    <submittedName>
        <fullName evidence="1">Uncharacterized protein</fullName>
    </submittedName>
</protein>
<dbReference type="OrthoDB" id="965191at2"/>
<sequence>MNSQHNATLSTRPAAQELKQSIRDMIRLQTNYQLSDELFWEVFNTRVLLNQDVNVDAFIRELQHSSPHGHA</sequence>
<reference evidence="1 2" key="1">
    <citation type="submission" date="2016-10" db="EMBL/GenBank/DDBJ databases">
        <title>Arsenicibacter rosenii gen. nov., sp. nov., an efficient arsenic-methylating bacterium isolated from an arsenic-contaminated paddy soil.</title>
        <authorList>
            <person name="Huang K."/>
        </authorList>
    </citation>
    <scope>NUCLEOTIDE SEQUENCE [LARGE SCALE GENOMIC DNA]</scope>
    <source>
        <strain evidence="1 2">SM-1</strain>
    </source>
</reference>
<evidence type="ECO:0000313" key="2">
    <source>
        <dbReference type="Proteomes" id="UP000181790"/>
    </source>
</evidence>